<dbReference type="EMBL" id="NWVC01000003">
    <property type="protein sequence ID" value="PCG14524.1"/>
    <property type="molecule type" value="Genomic_DNA"/>
</dbReference>
<reference evidence="2 3" key="1">
    <citation type="submission" date="2017-09" db="EMBL/GenBank/DDBJ databases">
        <title>Sphingomonas adhaesiva DSM 7418, whole genome shotgun sequence.</title>
        <authorList>
            <person name="Feng G."/>
            <person name="Zhu H."/>
        </authorList>
    </citation>
    <scope>NUCLEOTIDE SEQUENCE [LARGE SCALE GENOMIC DNA]</scope>
    <source>
        <strain evidence="2 3">DSM 7418</strain>
    </source>
</reference>
<protein>
    <recommendedName>
        <fullName evidence="4">Terminase</fullName>
    </recommendedName>
</protein>
<feature type="compositionally biased region" description="Low complexity" evidence="1">
    <location>
        <begin position="179"/>
        <end position="190"/>
    </location>
</feature>
<accession>A0A2A4I946</accession>
<name>A0A2A4I946_9SPHN</name>
<feature type="region of interest" description="Disordered" evidence="1">
    <location>
        <begin position="179"/>
        <end position="203"/>
    </location>
</feature>
<keyword evidence="3" id="KW-1185">Reference proteome</keyword>
<evidence type="ECO:0000313" key="2">
    <source>
        <dbReference type="EMBL" id="PCG14524.1"/>
    </source>
</evidence>
<feature type="compositionally biased region" description="Gly residues" evidence="1">
    <location>
        <begin position="62"/>
        <end position="73"/>
    </location>
</feature>
<dbReference type="AlphaFoldDB" id="A0A2A4I946"/>
<feature type="region of interest" description="Disordered" evidence="1">
    <location>
        <begin position="1"/>
        <end position="73"/>
    </location>
</feature>
<comment type="caution">
    <text evidence="2">The sequence shown here is derived from an EMBL/GenBank/DDBJ whole genome shotgun (WGS) entry which is preliminary data.</text>
</comment>
<dbReference type="Proteomes" id="UP000218323">
    <property type="component" value="Unassembled WGS sequence"/>
</dbReference>
<organism evidence="2 3">
    <name type="scientific">Sphingomonas adhaesiva</name>
    <dbReference type="NCBI Taxonomy" id="28212"/>
    <lineage>
        <taxon>Bacteria</taxon>
        <taxon>Pseudomonadati</taxon>
        <taxon>Pseudomonadota</taxon>
        <taxon>Alphaproteobacteria</taxon>
        <taxon>Sphingomonadales</taxon>
        <taxon>Sphingomonadaceae</taxon>
        <taxon>Sphingomonas</taxon>
    </lineage>
</organism>
<evidence type="ECO:0000313" key="3">
    <source>
        <dbReference type="Proteomes" id="UP000218323"/>
    </source>
</evidence>
<gene>
    <name evidence="2" type="ORF">COA07_08320</name>
</gene>
<evidence type="ECO:0008006" key="4">
    <source>
        <dbReference type="Google" id="ProtNLM"/>
    </source>
</evidence>
<sequence length="221" mass="22952">MNIEMMRIGPGGLGLRPRRAGPSSFGARQRVTRDVPGGARPGADDDGSIDAGEDRRMTERMGGTGRDVTGHGGAASARAVGAAADGAEATRWSKAARHAFLDHLSMTGDVAVAAAAAGMSVTAAYAKRRREPGFAREWRDAAAAAWERLEAAVLRQVLEQGERPGGAIEIATAMQLLARRPGAPAQPAAPRSRKEGSDVAGQELLRRLSAQARRGGAAEPA</sequence>
<proteinExistence type="predicted"/>
<evidence type="ECO:0000256" key="1">
    <source>
        <dbReference type="SAM" id="MobiDB-lite"/>
    </source>
</evidence>